<dbReference type="Proteomes" id="UP000215405">
    <property type="component" value="Unassembled WGS sequence"/>
</dbReference>
<dbReference type="SUPFAM" id="SSF53613">
    <property type="entry name" value="Ribokinase-like"/>
    <property type="match status" value="1"/>
</dbReference>
<dbReference type="RefSeq" id="WP_094076315.1">
    <property type="nucleotide sequence ID" value="NZ_NBYO01000001.1"/>
</dbReference>
<dbReference type="GO" id="GO:0005524">
    <property type="term" value="F:ATP binding"/>
    <property type="evidence" value="ECO:0007669"/>
    <property type="project" value="UniProtKB-KW"/>
</dbReference>
<dbReference type="GO" id="GO:0008478">
    <property type="term" value="F:pyridoxal kinase activity"/>
    <property type="evidence" value="ECO:0007669"/>
    <property type="project" value="UniProtKB-EC"/>
</dbReference>
<keyword evidence="2" id="KW-0808">Transferase</keyword>
<dbReference type="GO" id="GO:0009443">
    <property type="term" value="P:pyridoxal 5'-phosphate salvage"/>
    <property type="evidence" value="ECO:0007669"/>
    <property type="project" value="InterPro"/>
</dbReference>
<evidence type="ECO:0000256" key="3">
    <source>
        <dbReference type="ARBA" id="ARBA00022741"/>
    </source>
</evidence>
<evidence type="ECO:0000256" key="4">
    <source>
        <dbReference type="ARBA" id="ARBA00022777"/>
    </source>
</evidence>
<dbReference type="InterPro" id="IPR004625">
    <property type="entry name" value="PyrdxlKinase"/>
</dbReference>
<proteinExistence type="predicted"/>
<name>A0A231V2E6_9HYPH</name>
<gene>
    <name evidence="7" type="ORF">B7H23_05515</name>
</gene>
<dbReference type="EMBL" id="NBYO01000001">
    <property type="protein sequence ID" value="OXT02359.1"/>
    <property type="molecule type" value="Genomic_DNA"/>
</dbReference>
<evidence type="ECO:0000259" key="6">
    <source>
        <dbReference type="Pfam" id="PF08543"/>
    </source>
</evidence>
<feature type="domain" description="Pyridoxamine kinase/Phosphomethylpyrimidine kinase" evidence="6">
    <location>
        <begin position="80"/>
        <end position="259"/>
    </location>
</feature>
<keyword evidence="4" id="KW-0418">Kinase</keyword>
<dbReference type="CDD" id="cd01173">
    <property type="entry name" value="pyridoxal_pyridoxamine_kinase"/>
    <property type="match status" value="1"/>
</dbReference>
<dbReference type="InterPro" id="IPR013749">
    <property type="entry name" value="PM/HMP-P_kinase-1"/>
</dbReference>
<evidence type="ECO:0000256" key="5">
    <source>
        <dbReference type="ARBA" id="ARBA00022840"/>
    </source>
</evidence>
<sequence>MTAIEGPVIAMSSMVAHGTVGLRAIMPAMQARQRELIIVPTALLPWHPGRGAGTLVPTDKDAFRGLLDDLASHNRFDPPTVAVLSGWLAHEDQVEALAGFVETLKARWPETLYLCDPVIGDAKGAYRPKSVIDAMTKRLLPLADIATPNRYELELLTGRKLPDNNALLEAGCALGLPRLVITSAFGLMAGTIGNLLIANGCAHLTENRIVPDAPHGPGDLFSALFLARLLEGQSDAKALSAATASVFEMLARSRKAGHDELALASEQACLVRPMAMVTDRSLALSANA</sequence>
<evidence type="ECO:0000256" key="2">
    <source>
        <dbReference type="ARBA" id="ARBA00022679"/>
    </source>
</evidence>
<dbReference type="Pfam" id="PF08543">
    <property type="entry name" value="Phos_pyr_kin"/>
    <property type="match status" value="1"/>
</dbReference>
<comment type="caution">
    <text evidence="7">The sequence shown here is derived from an EMBL/GenBank/DDBJ whole genome shotgun (WGS) entry which is preliminary data.</text>
</comment>
<dbReference type="InterPro" id="IPR029056">
    <property type="entry name" value="Ribokinase-like"/>
</dbReference>
<dbReference type="GO" id="GO:0005829">
    <property type="term" value="C:cytosol"/>
    <property type="evidence" value="ECO:0007669"/>
    <property type="project" value="TreeGrafter"/>
</dbReference>
<evidence type="ECO:0000313" key="8">
    <source>
        <dbReference type="Proteomes" id="UP000215405"/>
    </source>
</evidence>
<reference evidence="8" key="1">
    <citation type="journal article" date="2017" name="Int. J. Syst. Evol. Microbiol.">
        <title>Notoacmeibacter marinus gen. nov., sp. nov., isolated from the gut of a limpet and proposal of Notoacmeibacteraceae fam. nov. in the order Rhizobiales of the class Alphaproteobacteria.</title>
        <authorList>
            <person name="Huang Z."/>
            <person name="Guo F."/>
            <person name="Lai Q."/>
        </authorList>
    </citation>
    <scope>NUCLEOTIDE SEQUENCE [LARGE SCALE GENOMIC DNA]</scope>
    <source>
        <strain evidence="8">XMTR2A4</strain>
    </source>
</reference>
<dbReference type="PANTHER" id="PTHR10534">
    <property type="entry name" value="PYRIDOXAL KINASE"/>
    <property type="match status" value="1"/>
</dbReference>
<evidence type="ECO:0000256" key="1">
    <source>
        <dbReference type="ARBA" id="ARBA00012104"/>
    </source>
</evidence>
<dbReference type="EC" id="2.7.1.35" evidence="1"/>
<evidence type="ECO:0000313" key="7">
    <source>
        <dbReference type="EMBL" id="OXT02359.1"/>
    </source>
</evidence>
<keyword evidence="3" id="KW-0547">Nucleotide-binding</keyword>
<keyword evidence="5" id="KW-0067">ATP-binding</keyword>
<dbReference type="AlphaFoldDB" id="A0A231V2E6"/>
<dbReference type="Gene3D" id="3.40.1190.20">
    <property type="match status" value="1"/>
</dbReference>
<keyword evidence="8" id="KW-1185">Reference proteome</keyword>
<protein>
    <recommendedName>
        <fullName evidence="1">pyridoxal kinase</fullName>
        <ecNumber evidence="1">2.7.1.35</ecNumber>
    </recommendedName>
</protein>
<organism evidence="7 8">
    <name type="scientific">Notoacmeibacter marinus</name>
    <dbReference type="NCBI Taxonomy" id="1876515"/>
    <lineage>
        <taxon>Bacteria</taxon>
        <taxon>Pseudomonadati</taxon>
        <taxon>Pseudomonadota</taxon>
        <taxon>Alphaproteobacteria</taxon>
        <taxon>Hyphomicrobiales</taxon>
        <taxon>Notoacmeibacteraceae</taxon>
        <taxon>Notoacmeibacter</taxon>
    </lineage>
</organism>
<accession>A0A231V2E6</accession>
<dbReference type="PANTHER" id="PTHR10534:SF2">
    <property type="entry name" value="PYRIDOXAL KINASE"/>
    <property type="match status" value="1"/>
</dbReference>